<dbReference type="Proteomes" id="UP000028878">
    <property type="component" value="Unassembled WGS sequence"/>
</dbReference>
<protein>
    <recommendedName>
        <fullName evidence="8">Phosphatidylinositol kinase</fullName>
    </recommendedName>
</protein>
<reference evidence="7" key="1">
    <citation type="submission" date="2014-02" db="EMBL/GenBank/DDBJ databases">
        <authorList>
            <person name="Gan H."/>
        </authorList>
    </citation>
    <scope>NUCLEOTIDE SEQUENCE [LARGE SCALE GENOMIC DNA]</scope>
    <source>
        <strain evidence="7">S1</strain>
    </source>
</reference>
<reference evidence="7" key="2">
    <citation type="submission" date="2014-11" db="EMBL/GenBank/DDBJ databases">
        <title>Draft genome sequence of Hydrogenophaga intermedia S1.</title>
        <authorList>
            <person name="Gan H.M."/>
            <person name="Chew T.H."/>
            <person name="Stolz A."/>
        </authorList>
    </citation>
    <scope>NUCLEOTIDE SEQUENCE [LARGE SCALE GENOMIC DNA]</scope>
    <source>
        <strain evidence="7">S1</strain>
    </source>
</reference>
<evidence type="ECO:0000256" key="2">
    <source>
        <dbReference type="ARBA" id="ARBA00022679"/>
    </source>
</evidence>
<proteinExistence type="inferred from homology"/>
<evidence type="ECO:0000313" key="6">
    <source>
        <dbReference type="EMBL" id="CDN86261.1"/>
    </source>
</evidence>
<dbReference type="InterPro" id="IPR012893">
    <property type="entry name" value="HipA-like_C"/>
</dbReference>
<evidence type="ECO:0008006" key="8">
    <source>
        <dbReference type="Google" id="ProtNLM"/>
    </source>
</evidence>
<dbReference type="GO" id="GO:0004674">
    <property type="term" value="F:protein serine/threonine kinase activity"/>
    <property type="evidence" value="ECO:0007669"/>
    <property type="project" value="TreeGrafter"/>
</dbReference>
<keyword evidence="2" id="KW-0808">Transferase</keyword>
<dbReference type="AlphaFoldDB" id="A0A1L1PNT9"/>
<name>A0A1L1PNT9_HYDIT</name>
<dbReference type="Pfam" id="PF07804">
    <property type="entry name" value="HipA_C"/>
    <property type="match status" value="1"/>
</dbReference>
<keyword evidence="7" id="KW-1185">Reference proteome</keyword>
<comment type="similarity">
    <text evidence="1">Belongs to the HipA Ser/Thr kinase family.</text>
</comment>
<dbReference type="Pfam" id="PF13657">
    <property type="entry name" value="Couple_hipA"/>
    <property type="match status" value="1"/>
</dbReference>
<evidence type="ECO:0000259" key="5">
    <source>
        <dbReference type="Pfam" id="PF13657"/>
    </source>
</evidence>
<dbReference type="PANTHER" id="PTHR37419">
    <property type="entry name" value="SERINE/THREONINE-PROTEIN KINASE TOXIN HIPA"/>
    <property type="match status" value="1"/>
</dbReference>
<evidence type="ECO:0000256" key="1">
    <source>
        <dbReference type="ARBA" id="ARBA00010164"/>
    </source>
</evidence>
<dbReference type="PANTHER" id="PTHR37419:SF1">
    <property type="entry name" value="SERINE_THREONINE-PROTEIN KINASE TOXIN HIPA"/>
    <property type="match status" value="1"/>
</dbReference>
<dbReference type="EMBL" id="CCAE010000003">
    <property type="protein sequence ID" value="CDN86261.1"/>
    <property type="molecule type" value="Genomic_DNA"/>
</dbReference>
<evidence type="ECO:0000256" key="3">
    <source>
        <dbReference type="ARBA" id="ARBA00022777"/>
    </source>
</evidence>
<dbReference type="RefSeq" id="WP_009516761.1">
    <property type="nucleotide sequence ID" value="NZ_CCAE010000003.1"/>
</dbReference>
<dbReference type="InterPro" id="IPR052028">
    <property type="entry name" value="HipA_Ser/Thr_kinase"/>
</dbReference>
<evidence type="ECO:0000313" key="7">
    <source>
        <dbReference type="Proteomes" id="UP000028878"/>
    </source>
</evidence>
<evidence type="ECO:0000259" key="4">
    <source>
        <dbReference type="Pfam" id="PF07804"/>
    </source>
</evidence>
<feature type="domain" description="HipA N-terminal subdomain 1" evidence="5">
    <location>
        <begin position="4"/>
        <end position="128"/>
    </location>
</feature>
<feature type="domain" description="HipA-like C-terminal" evidence="4">
    <location>
        <begin position="162"/>
        <end position="408"/>
    </location>
</feature>
<dbReference type="NCBIfam" id="TIGR03071">
    <property type="entry name" value="couple_hipA"/>
    <property type="match status" value="1"/>
</dbReference>
<accession>A0A1L1PNT9</accession>
<keyword evidence="3" id="KW-0418">Kinase</keyword>
<gene>
    <name evidence="6" type="ORF">BN948_00662</name>
</gene>
<dbReference type="InterPro" id="IPR017508">
    <property type="entry name" value="HipA_N1"/>
</dbReference>
<sequence>MKALEVFIGERAVGHLFQYPVSPEHTTNRFVAHDAFADDPNQELLSVGFLAADAQAQAAFWRGVSSPVLNGSLSRDPQRGWLLPAWFQGLLPEGPLRNQIAELRGCGINDHFELLAATGADLPGNVYVRPADLDHAQMQRLVTSNHDALEMSVTAEPIQDAISVSGIQAKLSVLKLGDRFVARTRLDERDQARHVIAKLPVVGQPLLPELEELSLRLAAAAGVNTVQAELAPLGRLEAQHHYDLGDANASSQFLAVQRYDRDADTPTRRVHCEDFAQILGVQPEAKYTRDYLSVARVLMALPTLGEPAVHELLRRILVSEMLGNADMHLKNMGLRYPDGRTPELPPAYDIVGYAAYAGMPRGRALHLSPDQPEGLNRDAVLTVRLVRGFCTQLGIVEKPVLTALRRCRDAAYALWPAMIEAAGLTERMKAGLLRQLQWHRDAQTSGQRTAPRPPKA</sequence>
<dbReference type="GO" id="GO:0005829">
    <property type="term" value="C:cytosol"/>
    <property type="evidence" value="ECO:0007669"/>
    <property type="project" value="TreeGrafter"/>
</dbReference>
<organism evidence="6 7">
    <name type="scientific">Hydrogenophaga intermedia</name>
    <dbReference type="NCBI Taxonomy" id="65786"/>
    <lineage>
        <taxon>Bacteria</taxon>
        <taxon>Pseudomonadati</taxon>
        <taxon>Pseudomonadota</taxon>
        <taxon>Betaproteobacteria</taxon>
        <taxon>Burkholderiales</taxon>
        <taxon>Comamonadaceae</taxon>
        <taxon>Hydrogenophaga</taxon>
    </lineage>
</organism>